<evidence type="ECO:0000259" key="5">
    <source>
        <dbReference type="Pfam" id="PF01507"/>
    </source>
</evidence>
<comment type="function">
    <text evidence="4">Catalyzes the formation of sulfite from adenosine 5'-phosphosulfate (APS) using thioredoxin as an electron donor.</text>
</comment>
<dbReference type="PIRSF" id="PIRSF000857">
    <property type="entry name" value="PAPS_reductase"/>
    <property type="match status" value="1"/>
</dbReference>
<evidence type="ECO:0000256" key="2">
    <source>
        <dbReference type="ARBA" id="ARBA00023002"/>
    </source>
</evidence>
<feature type="active site" description="Nucleophile; cysteine thiosulfonate intermediate" evidence="4">
    <location>
        <position position="239"/>
    </location>
</feature>
<keyword evidence="4" id="KW-0411">Iron-sulfur</keyword>
<feature type="domain" description="Phosphoadenosine phosphosulphate reductase" evidence="5">
    <location>
        <begin position="57"/>
        <end position="218"/>
    </location>
</feature>
<evidence type="ECO:0000256" key="4">
    <source>
        <dbReference type="HAMAP-Rule" id="MF_00063"/>
    </source>
</evidence>
<comment type="subcellular location">
    <subcellularLocation>
        <location evidence="4">Cytoplasm</location>
    </subcellularLocation>
</comment>
<feature type="binding site" evidence="4">
    <location>
        <position position="130"/>
    </location>
    <ligand>
        <name>[4Fe-4S] cluster</name>
        <dbReference type="ChEBI" id="CHEBI:49883"/>
    </ligand>
</feature>
<feature type="binding site" evidence="4">
    <location>
        <position position="216"/>
    </location>
    <ligand>
        <name>[4Fe-4S] cluster</name>
        <dbReference type="ChEBI" id="CHEBI:49883"/>
    </ligand>
</feature>
<sequence>MTTLVDVEVGLRQQRGALDLQDIVESAARFLEDASALEIIRWAAATFGDRLCLTASMSDALLIDLVSRVKPGVDVLFIDTGYHFAETIGTRDAVQQVYDVNVIDVKPSRTVAEQERDLGPRLFGRNPDLCCYLRKVEPLNRALEPYLAWVSGIRRDEAVTRAGIKVVEWDAKRQMVKINPIAAWTQEDVDNYMADNGVLINPLHYDNYPSIGCAPCTRQVAPGEDPRSGRWAGLGKTECGLHL</sequence>
<dbReference type="NCBIfam" id="TIGR00434">
    <property type="entry name" value="cysH"/>
    <property type="match status" value="1"/>
</dbReference>
<gene>
    <name evidence="4" type="primary">cysH</name>
    <name evidence="6" type="ORF">SAMN05216276_1005119</name>
</gene>
<dbReference type="Pfam" id="PF01507">
    <property type="entry name" value="PAPS_reduct"/>
    <property type="match status" value="1"/>
</dbReference>
<keyword evidence="4" id="KW-0963">Cytoplasm</keyword>
<dbReference type="GO" id="GO:0070814">
    <property type="term" value="P:hydrogen sulfide biosynthetic process"/>
    <property type="evidence" value="ECO:0007669"/>
    <property type="project" value="UniProtKB-UniRule"/>
</dbReference>
<comment type="pathway">
    <text evidence="3 4">Sulfur metabolism; hydrogen sulfide biosynthesis; sulfite from sulfate.</text>
</comment>
<name>A0A239CBV0_9ACTN</name>
<dbReference type="RefSeq" id="WP_089206395.1">
    <property type="nucleotide sequence ID" value="NZ_CP109068.1"/>
</dbReference>
<dbReference type="GO" id="GO:0004604">
    <property type="term" value="F:phosphoadenylyl-sulfate reductase (thioredoxin) activity"/>
    <property type="evidence" value="ECO:0007669"/>
    <property type="project" value="UniProtKB-UniRule"/>
</dbReference>
<dbReference type="HAMAP" id="MF_00063">
    <property type="entry name" value="CysH"/>
    <property type="match status" value="1"/>
</dbReference>
<dbReference type="CDD" id="cd23945">
    <property type="entry name" value="PAPS_reductase"/>
    <property type="match status" value="1"/>
</dbReference>
<keyword evidence="2 4" id="KW-0560">Oxidoreductase</keyword>
<dbReference type="GO" id="GO:0046872">
    <property type="term" value="F:metal ion binding"/>
    <property type="evidence" value="ECO:0007669"/>
    <property type="project" value="UniProtKB-KW"/>
</dbReference>
<feature type="binding site" evidence="4">
    <location>
        <position position="131"/>
    </location>
    <ligand>
        <name>[4Fe-4S] cluster</name>
        <dbReference type="ChEBI" id="CHEBI:49883"/>
    </ligand>
</feature>
<proteinExistence type="inferred from homology"/>
<evidence type="ECO:0000256" key="3">
    <source>
        <dbReference type="ARBA" id="ARBA00024327"/>
    </source>
</evidence>
<dbReference type="NCBIfam" id="NF002537">
    <property type="entry name" value="PRK02090.1"/>
    <property type="match status" value="1"/>
</dbReference>
<dbReference type="OrthoDB" id="9794018at2"/>
<dbReference type="EC" id="1.8.4.10" evidence="4"/>
<dbReference type="AlphaFoldDB" id="A0A239CBV0"/>
<keyword evidence="4" id="KW-0479">Metal-binding</keyword>
<comment type="similarity">
    <text evidence="1 4">Belongs to the PAPS reductase family. CysH subfamily.</text>
</comment>
<dbReference type="InterPro" id="IPR002500">
    <property type="entry name" value="PAPS_reduct_dom"/>
</dbReference>
<comment type="cofactor">
    <cofactor evidence="4">
        <name>[4Fe-4S] cluster</name>
        <dbReference type="ChEBI" id="CHEBI:49883"/>
    </cofactor>
    <text evidence="4">Binds 1 [4Fe-4S] cluster per subunit.</text>
</comment>
<dbReference type="EMBL" id="FZOD01000005">
    <property type="protein sequence ID" value="SNS17707.1"/>
    <property type="molecule type" value="Genomic_DNA"/>
</dbReference>
<dbReference type="InterPro" id="IPR014729">
    <property type="entry name" value="Rossmann-like_a/b/a_fold"/>
</dbReference>
<dbReference type="GO" id="GO:0005737">
    <property type="term" value="C:cytoplasm"/>
    <property type="evidence" value="ECO:0007669"/>
    <property type="project" value="UniProtKB-SubCell"/>
</dbReference>
<accession>A0A239CBV0</accession>
<dbReference type="PANTHER" id="PTHR46509:SF1">
    <property type="entry name" value="PHOSPHOADENOSINE PHOSPHOSULFATE REDUCTASE"/>
    <property type="match status" value="1"/>
</dbReference>
<feature type="binding site" evidence="4">
    <location>
        <position position="213"/>
    </location>
    <ligand>
        <name>[4Fe-4S] cluster</name>
        <dbReference type="ChEBI" id="CHEBI:49883"/>
    </ligand>
</feature>
<dbReference type="Proteomes" id="UP000198282">
    <property type="component" value="Unassembled WGS sequence"/>
</dbReference>
<evidence type="ECO:0000256" key="1">
    <source>
        <dbReference type="ARBA" id="ARBA00009732"/>
    </source>
</evidence>
<evidence type="ECO:0000313" key="6">
    <source>
        <dbReference type="EMBL" id="SNS17707.1"/>
    </source>
</evidence>
<keyword evidence="7" id="KW-1185">Reference proteome</keyword>
<dbReference type="GO" id="GO:0043866">
    <property type="term" value="F:adenylyl-sulfate reductase (thioredoxin) activity"/>
    <property type="evidence" value="ECO:0007669"/>
    <property type="project" value="UniProtKB-EC"/>
</dbReference>
<protein>
    <recommendedName>
        <fullName evidence="4">Adenosine 5'-phosphosulfate reductase</fullName>
        <shortName evidence="4">APS reductase</shortName>
        <ecNumber evidence="4">1.8.4.10</ecNumber>
    </recommendedName>
    <alternativeName>
        <fullName evidence="4">5'-adenylylsulfate reductase</fullName>
    </alternativeName>
    <alternativeName>
        <fullName evidence="4">Thioredoxin-dependent 5'-adenylylsulfate reductase</fullName>
    </alternativeName>
</protein>
<dbReference type="PANTHER" id="PTHR46509">
    <property type="entry name" value="PHOSPHOADENOSINE PHOSPHOSULFATE REDUCTASE"/>
    <property type="match status" value="1"/>
</dbReference>
<keyword evidence="4" id="KW-0408">Iron</keyword>
<dbReference type="GO" id="GO:0019379">
    <property type="term" value="P:sulfate assimilation, phosphoadenylyl sulfate reduction by phosphoadenylyl-sulfate reductase (thioredoxin)"/>
    <property type="evidence" value="ECO:0007669"/>
    <property type="project" value="UniProtKB-UniRule"/>
</dbReference>
<reference evidence="6 7" key="1">
    <citation type="submission" date="2017-06" db="EMBL/GenBank/DDBJ databases">
        <authorList>
            <person name="Kim H.J."/>
            <person name="Triplett B.A."/>
        </authorList>
    </citation>
    <scope>NUCLEOTIDE SEQUENCE [LARGE SCALE GENOMIC DNA]</scope>
    <source>
        <strain evidence="6 7">CGMCC 4.2132</strain>
    </source>
</reference>
<comment type="catalytic activity">
    <reaction evidence="4">
        <text>[thioredoxin]-disulfide + sulfite + AMP + 2 H(+) = adenosine 5'-phosphosulfate + [thioredoxin]-dithiol</text>
        <dbReference type="Rhea" id="RHEA:21976"/>
        <dbReference type="Rhea" id="RHEA-COMP:10698"/>
        <dbReference type="Rhea" id="RHEA-COMP:10700"/>
        <dbReference type="ChEBI" id="CHEBI:15378"/>
        <dbReference type="ChEBI" id="CHEBI:17359"/>
        <dbReference type="ChEBI" id="CHEBI:29950"/>
        <dbReference type="ChEBI" id="CHEBI:50058"/>
        <dbReference type="ChEBI" id="CHEBI:58243"/>
        <dbReference type="ChEBI" id="CHEBI:456215"/>
        <dbReference type="EC" id="1.8.4.10"/>
    </reaction>
</comment>
<dbReference type="SUPFAM" id="SSF52402">
    <property type="entry name" value="Adenine nucleotide alpha hydrolases-like"/>
    <property type="match status" value="1"/>
</dbReference>
<dbReference type="InterPro" id="IPR004511">
    <property type="entry name" value="PAPS/APS_Rdtase"/>
</dbReference>
<dbReference type="Gene3D" id="3.40.50.620">
    <property type="entry name" value="HUPs"/>
    <property type="match status" value="1"/>
</dbReference>
<evidence type="ECO:0000313" key="7">
    <source>
        <dbReference type="Proteomes" id="UP000198282"/>
    </source>
</evidence>
<dbReference type="GO" id="GO:0051539">
    <property type="term" value="F:4 iron, 4 sulfur cluster binding"/>
    <property type="evidence" value="ECO:0007669"/>
    <property type="project" value="UniProtKB-UniRule"/>
</dbReference>
<organism evidence="6 7">
    <name type="scientific">Streptosporangium subroseum</name>
    <dbReference type="NCBI Taxonomy" id="106412"/>
    <lineage>
        <taxon>Bacteria</taxon>
        <taxon>Bacillati</taxon>
        <taxon>Actinomycetota</taxon>
        <taxon>Actinomycetes</taxon>
        <taxon>Streptosporangiales</taxon>
        <taxon>Streptosporangiaceae</taxon>
        <taxon>Streptosporangium</taxon>
    </lineage>
</organism>